<keyword evidence="5" id="KW-0040">ANK repeat</keyword>
<gene>
    <name evidence="9" type="ORF">PROFUN_03676</name>
</gene>
<evidence type="ECO:0000256" key="4">
    <source>
        <dbReference type="ARBA" id="ARBA00023288"/>
    </source>
</evidence>
<dbReference type="PANTHER" id="PTHR12422">
    <property type="entry name" value="GH09096P"/>
    <property type="match status" value="1"/>
</dbReference>
<dbReference type="InterPro" id="IPR039789">
    <property type="entry name" value="CYRI"/>
</dbReference>
<keyword evidence="10" id="KW-1185">Reference proteome</keyword>
<dbReference type="InterPro" id="IPR009828">
    <property type="entry name" value="CYRIA/CYRIB_Rac1-bd"/>
</dbReference>
<dbReference type="InterPro" id="IPR011993">
    <property type="entry name" value="PH-like_dom_sf"/>
</dbReference>
<dbReference type="Pfam" id="PF22697">
    <property type="entry name" value="SOS1_NGEF_PH"/>
    <property type="match status" value="1"/>
</dbReference>
<evidence type="ECO:0000313" key="10">
    <source>
        <dbReference type="Proteomes" id="UP000241769"/>
    </source>
</evidence>
<feature type="repeat" description="ANK" evidence="5">
    <location>
        <begin position="600"/>
        <end position="632"/>
    </location>
</feature>
<dbReference type="InterPro" id="IPR000219">
    <property type="entry name" value="DH_dom"/>
</dbReference>
<name>A0A2P6NSR8_9EUKA</name>
<feature type="compositionally biased region" description="Basic and acidic residues" evidence="6">
    <location>
        <begin position="1195"/>
        <end position="1207"/>
    </location>
</feature>
<evidence type="ECO:0000256" key="1">
    <source>
        <dbReference type="ARBA" id="ARBA00004635"/>
    </source>
</evidence>
<keyword evidence="4" id="KW-0449">Lipoprotein</keyword>
<feature type="domain" description="PH" evidence="7">
    <location>
        <begin position="1033"/>
        <end position="1131"/>
    </location>
</feature>
<dbReference type="SUPFAM" id="SSF50729">
    <property type="entry name" value="PH domain-like"/>
    <property type="match status" value="1"/>
</dbReference>
<dbReference type="OrthoDB" id="60973at2759"/>
<dbReference type="InterPro" id="IPR036770">
    <property type="entry name" value="Ankyrin_rpt-contain_sf"/>
</dbReference>
<feature type="compositionally biased region" description="Basic and acidic residues" evidence="6">
    <location>
        <begin position="1147"/>
        <end position="1158"/>
    </location>
</feature>
<evidence type="ECO:0000256" key="3">
    <source>
        <dbReference type="ARBA" id="ARBA00023136"/>
    </source>
</evidence>
<dbReference type="PROSITE" id="PS50088">
    <property type="entry name" value="ANK_REPEAT"/>
    <property type="match status" value="1"/>
</dbReference>
<accession>A0A2P6NSR8</accession>
<evidence type="ECO:0000256" key="6">
    <source>
        <dbReference type="SAM" id="MobiDB-lite"/>
    </source>
</evidence>
<dbReference type="SMART" id="SM00248">
    <property type="entry name" value="ANK"/>
    <property type="match status" value="4"/>
</dbReference>
<dbReference type="GO" id="GO:0016020">
    <property type="term" value="C:membrane"/>
    <property type="evidence" value="ECO:0007669"/>
    <property type="project" value="UniProtKB-SubCell"/>
</dbReference>
<dbReference type="InParanoid" id="A0A2P6NSR8"/>
<dbReference type="InterPro" id="IPR055251">
    <property type="entry name" value="SOS1_NGEF_PH"/>
</dbReference>
<evidence type="ECO:0000313" key="9">
    <source>
        <dbReference type="EMBL" id="PRP86928.1"/>
    </source>
</evidence>
<dbReference type="SUPFAM" id="SSF81383">
    <property type="entry name" value="F-box domain"/>
    <property type="match status" value="1"/>
</dbReference>
<feature type="compositionally biased region" description="Basic and acidic residues" evidence="6">
    <location>
        <begin position="1246"/>
        <end position="1255"/>
    </location>
</feature>
<dbReference type="Gene3D" id="1.20.1280.50">
    <property type="match status" value="1"/>
</dbReference>
<dbReference type="SUPFAM" id="SSF48403">
    <property type="entry name" value="Ankyrin repeat"/>
    <property type="match status" value="1"/>
</dbReference>
<dbReference type="GO" id="GO:0031267">
    <property type="term" value="F:small GTPase binding"/>
    <property type="evidence" value="ECO:0007669"/>
    <property type="project" value="InterPro"/>
</dbReference>
<comment type="similarity">
    <text evidence="2">Belongs to the CYRI family.</text>
</comment>
<comment type="subcellular location">
    <subcellularLocation>
        <location evidence="1">Membrane</location>
        <topology evidence="1">Lipid-anchor</topology>
    </subcellularLocation>
</comment>
<dbReference type="Pfam" id="PF00621">
    <property type="entry name" value="RhoGEF"/>
    <property type="match status" value="1"/>
</dbReference>
<dbReference type="CDD" id="cd00160">
    <property type="entry name" value="RhoGEF"/>
    <property type="match status" value="1"/>
</dbReference>
<dbReference type="SUPFAM" id="SSF48065">
    <property type="entry name" value="DBL homology domain (DH-domain)"/>
    <property type="match status" value="1"/>
</dbReference>
<reference evidence="9 10" key="1">
    <citation type="journal article" date="2018" name="Genome Biol. Evol.">
        <title>Multiple Roots of Fruiting Body Formation in Amoebozoa.</title>
        <authorList>
            <person name="Hillmann F."/>
            <person name="Forbes G."/>
            <person name="Novohradska S."/>
            <person name="Ferling I."/>
            <person name="Riege K."/>
            <person name="Groth M."/>
            <person name="Westermann M."/>
            <person name="Marz M."/>
            <person name="Spaller T."/>
            <person name="Winckler T."/>
            <person name="Schaap P."/>
            <person name="Glockner G."/>
        </authorList>
    </citation>
    <scope>NUCLEOTIDE SEQUENCE [LARGE SCALE GENOMIC DNA]</scope>
    <source>
        <strain evidence="9 10">Jena</strain>
    </source>
</reference>
<dbReference type="PROSITE" id="PS50003">
    <property type="entry name" value="PH_DOMAIN"/>
    <property type="match status" value="1"/>
</dbReference>
<keyword evidence="3" id="KW-0472">Membrane</keyword>
<dbReference type="InterPro" id="IPR002110">
    <property type="entry name" value="Ankyrin_rpt"/>
</dbReference>
<comment type="caution">
    <text evidence="9">The sequence shown here is derived from an EMBL/GenBank/DDBJ whole genome shotgun (WGS) entry which is preliminary data.</text>
</comment>
<evidence type="ECO:0000259" key="8">
    <source>
        <dbReference type="PROSITE" id="PS50010"/>
    </source>
</evidence>
<dbReference type="EMBL" id="MDYQ01000025">
    <property type="protein sequence ID" value="PRP86928.1"/>
    <property type="molecule type" value="Genomic_DNA"/>
</dbReference>
<organism evidence="9 10">
    <name type="scientific">Planoprotostelium fungivorum</name>
    <dbReference type="NCBI Taxonomy" id="1890364"/>
    <lineage>
        <taxon>Eukaryota</taxon>
        <taxon>Amoebozoa</taxon>
        <taxon>Evosea</taxon>
        <taxon>Variosea</taxon>
        <taxon>Cavosteliida</taxon>
        <taxon>Cavosteliaceae</taxon>
        <taxon>Planoprotostelium</taxon>
    </lineage>
</organism>
<dbReference type="Gene3D" id="1.25.40.20">
    <property type="entry name" value="Ankyrin repeat-containing domain"/>
    <property type="match status" value="1"/>
</dbReference>
<dbReference type="SMART" id="SM00233">
    <property type="entry name" value="PH"/>
    <property type="match status" value="1"/>
</dbReference>
<feature type="region of interest" description="Disordered" evidence="6">
    <location>
        <begin position="1195"/>
        <end position="1255"/>
    </location>
</feature>
<protein>
    <submittedName>
        <fullName evidence="9">Uncharacterized protein</fullName>
    </submittedName>
</protein>
<dbReference type="Proteomes" id="UP000241769">
    <property type="component" value="Unassembled WGS sequence"/>
</dbReference>
<dbReference type="Pfam" id="PF07159">
    <property type="entry name" value="CYRIA-B_Rac1-bd"/>
    <property type="match status" value="1"/>
</dbReference>
<proteinExistence type="inferred from homology"/>
<dbReference type="InterPro" id="IPR036047">
    <property type="entry name" value="F-box-like_dom_sf"/>
</dbReference>
<evidence type="ECO:0000256" key="2">
    <source>
        <dbReference type="ARBA" id="ARBA00005778"/>
    </source>
</evidence>
<dbReference type="PROSITE" id="PS50010">
    <property type="entry name" value="DH_2"/>
    <property type="match status" value="1"/>
</dbReference>
<dbReference type="GO" id="GO:0030833">
    <property type="term" value="P:regulation of actin filament polymerization"/>
    <property type="evidence" value="ECO:0007669"/>
    <property type="project" value="InterPro"/>
</dbReference>
<evidence type="ECO:0000256" key="5">
    <source>
        <dbReference type="PROSITE-ProRule" id="PRU00023"/>
    </source>
</evidence>
<dbReference type="SMART" id="SM00325">
    <property type="entry name" value="RhoGEF"/>
    <property type="match status" value="1"/>
</dbReference>
<dbReference type="InterPro" id="IPR001849">
    <property type="entry name" value="PH_domain"/>
</dbReference>
<dbReference type="GO" id="GO:0005085">
    <property type="term" value="F:guanyl-nucleotide exchange factor activity"/>
    <property type="evidence" value="ECO:0007669"/>
    <property type="project" value="InterPro"/>
</dbReference>
<sequence length="1389" mass="157853">MRRANNSALRLGRRAQAGGLFLNRNKRTFSREVFIPPLRESSSSCGRKKMGKIIGALAGGREPEEIFLDFEKCQPSNEEREIHATVAAVLNKGPAILERLFKYEGCEEYIRKAITQPGPDTEKSAWDAVLPAVDQLQEFYDFSLELEACFPKLVVALCKNDPKDSLANQQALAKQLADVFDFVLRFDDSKLVNPAIQNDFSYYRRTLNRMKLSKKDCNIKIRDDLANRMSLFFAYPTPMMNVLSETTVKFLSSDSTVPRENVTVALATMSNVCHDMVAQKRFESDNTNMFCLRAMTGAIILYDHLHAQGAFAKKSAINIKGCITVLKSYSTATDETLGLVVCPSNEAPSQVAVSLKIQNIPPLSEDGPSTFSGSQTFRARVRETFLNAAKKDRTLKRSVDGGSSGEGKNPFSMLKRSKSLVLSQEERQQMVASSRSGSNTSSIAMYETLKSQSDKGEYLTKQSQAKLKSLLDRTDSEAFLDPIPSPEGKITRDTTTCICEGLTEVVKAILIRYKDFDVNARRSDGMTGLHVAAAYKQIQVLEYLMTLEKINLRAVCHMDRLPLHYLCGHTYDSTTLPLVLKMISTLLSQEPKDVNHLSTEGITPIFPAVYHGNPAIVFALLDAGANVKMRTDQGETIYHIASRRGDMDLLMGICNHPKIDGQIPLTARAESGDIFEVARDDRITTYLNGIWNDQYTLFFDISLTTRIVSFLSLQEAAGVRLVCRSFAEAANSERYWRKQGKKMGCSRILPTGKKTWRKYVIELERRHMDSIRKNREWGYKMKVYTGKEYDGDEVKRAHRVAKRYVQRNIMKKNIRASGIRRRLVFELLDTERTYVTSLNNIIEFFRAPLQRPLFKHMIRWGKGTSDTIYSINCNFLGELEERMKHWSQIQKIGDLFLNAQGSFRKYSQYINNYPTAVQFLTELRKTNREFSAWLEDRESSRHLSSQDFVSHLILPIQRIPRYQMLLEQILSLTWRSHPDYEDLSAAVEETRTSIFYINEKKKESEEMAKVQEVQHNIKGRLTETWSAGQSTRRWIKDGELFLKRKSQTELIRLFLFNDSIVIGEITKRNNSGTYEALDIAITLKDVRIQHCPEDDNAFQLTLQKNGRVHLLQSFNTTEKSEWMDAISLAISEHTVSPSRRLRSLSRQNEKMESPESVRMRSTRGRNGSGSKDLVSARGNILTQAMFTAGRHPFEPFELKDGEAKEKSTQVTSPIELSPPLKRVSTAEMESQAKPDMVDGSTQTSEPPRKVQVKDDEADIRVKPRALDHSFRSHSVDALPRLTITTSKKNISKTTTEATAIQSEPPPSVLEDSLISGLETLLNANQCTNVLVEKMKREVRMIMKRAEAQTKQEKPAERSHEARLNRESSAVDLKIRRFENLIAANNNHRR</sequence>
<dbReference type="Gene3D" id="2.30.29.30">
    <property type="entry name" value="Pleckstrin-homology domain (PH domain)/Phosphotyrosine-binding domain (PTB)"/>
    <property type="match status" value="1"/>
</dbReference>
<dbReference type="InterPro" id="IPR035899">
    <property type="entry name" value="DBL_dom_sf"/>
</dbReference>
<feature type="region of interest" description="Disordered" evidence="6">
    <location>
        <begin position="1137"/>
        <end position="1175"/>
    </location>
</feature>
<dbReference type="PROSITE" id="PS50297">
    <property type="entry name" value="ANK_REP_REGION"/>
    <property type="match status" value="1"/>
</dbReference>
<dbReference type="Gene3D" id="1.20.900.10">
    <property type="entry name" value="Dbl homology (DH) domain"/>
    <property type="match status" value="1"/>
</dbReference>
<evidence type="ECO:0000259" key="7">
    <source>
        <dbReference type="PROSITE" id="PS50003"/>
    </source>
</evidence>
<feature type="domain" description="DH" evidence="8">
    <location>
        <begin position="819"/>
        <end position="1000"/>
    </location>
</feature>